<keyword evidence="13" id="KW-1185">Reference proteome</keyword>
<feature type="domain" description="HSF-type DNA-binding" evidence="11">
    <location>
        <begin position="60"/>
        <end position="84"/>
    </location>
</feature>
<dbReference type="Gramene" id="OIV97384">
    <property type="protein sequence ID" value="OIV97384"/>
    <property type="gene ID" value="TanjilG_07136"/>
</dbReference>
<dbReference type="EMBL" id="CM007375">
    <property type="protein sequence ID" value="OIV97384.1"/>
    <property type="molecule type" value="Genomic_DNA"/>
</dbReference>
<evidence type="ECO:0000256" key="9">
    <source>
        <dbReference type="RuleBase" id="RU004020"/>
    </source>
</evidence>
<dbReference type="GO" id="GO:0005634">
    <property type="term" value="C:nucleus"/>
    <property type="evidence" value="ECO:0007669"/>
    <property type="project" value="UniProtKB-SubCell"/>
</dbReference>
<keyword evidence="7" id="KW-0804">Transcription</keyword>
<comment type="subcellular location">
    <subcellularLocation>
        <location evidence="1">Nucleus</location>
    </subcellularLocation>
</comment>
<evidence type="ECO:0000256" key="7">
    <source>
        <dbReference type="ARBA" id="ARBA00023163"/>
    </source>
</evidence>
<dbReference type="FunFam" id="1.10.10.10:FF:000037">
    <property type="entry name" value="Heat stress transcription factor B-4"/>
    <property type="match status" value="1"/>
</dbReference>
<dbReference type="PANTHER" id="PTHR10015:SF298">
    <property type="entry name" value="HEAT STRESS TRANSCRIPTION FACTOR A-9"/>
    <property type="match status" value="1"/>
</dbReference>
<protein>
    <recommendedName>
        <fullName evidence="11">HSF-type DNA-binding domain-containing protein</fullName>
    </recommendedName>
</protein>
<dbReference type="InterPro" id="IPR036390">
    <property type="entry name" value="WH_DNA-bd_sf"/>
</dbReference>
<dbReference type="PRINTS" id="PR00056">
    <property type="entry name" value="HSFDOMAIN"/>
</dbReference>
<evidence type="ECO:0000256" key="1">
    <source>
        <dbReference type="ARBA" id="ARBA00004123"/>
    </source>
</evidence>
<dbReference type="SUPFAM" id="SSF46785">
    <property type="entry name" value="Winged helix' DNA-binding domain"/>
    <property type="match status" value="1"/>
</dbReference>
<dbReference type="Proteomes" id="UP000188354">
    <property type="component" value="Chromosome LG15"/>
</dbReference>
<organism evidence="12 13">
    <name type="scientific">Lupinus angustifolius</name>
    <name type="common">Narrow-leaved blue lupine</name>
    <dbReference type="NCBI Taxonomy" id="3871"/>
    <lineage>
        <taxon>Eukaryota</taxon>
        <taxon>Viridiplantae</taxon>
        <taxon>Streptophyta</taxon>
        <taxon>Embryophyta</taxon>
        <taxon>Tracheophyta</taxon>
        <taxon>Spermatophyta</taxon>
        <taxon>Magnoliopsida</taxon>
        <taxon>eudicotyledons</taxon>
        <taxon>Gunneridae</taxon>
        <taxon>Pentapetalae</taxon>
        <taxon>rosids</taxon>
        <taxon>fabids</taxon>
        <taxon>Fabales</taxon>
        <taxon>Fabaceae</taxon>
        <taxon>Papilionoideae</taxon>
        <taxon>50 kb inversion clade</taxon>
        <taxon>genistoids sensu lato</taxon>
        <taxon>core genistoids</taxon>
        <taxon>Genisteae</taxon>
        <taxon>Lupinus</taxon>
    </lineage>
</organism>
<evidence type="ECO:0000259" key="11">
    <source>
        <dbReference type="PROSITE" id="PS00434"/>
    </source>
</evidence>
<evidence type="ECO:0000256" key="4">
    <source>
        <dbReference type="ARBA" id="ARBA00023015"/>
    </source>
</evidence>
<keyword evidence="5" id="KW-0346">Stress response</keyword>
<dbReference type="InterPro" id="IPR000232">
    <property type="entry name" value="HSF_DNA-bd"/>
</dbReference>
<dbReference type="GO" id="GO:0006357">
    <property type="term" value="P:regulation of transcription by RNA polymerase II"/>
    <property type="evidence" value="ECO:0007669"/>
    <property type="project" value="TreeGrafter"/>
</dbReference>
<sequence length="316" mass="36303">MKKYGIMEMEGFGENSNKSQFAVKTFEIVENPETNAIVSWNETRDSFVVWNVQSFTQNILPNYFKHSNFSSFIRQLHFYGFRKVDSGRCEFANEGFKGGMKHLLKNITCKRPKFKKLHQGSSNLMDPNLKDEVEQLKKDNAFLKVEIVKLRQKNQNLDNQVSSFKERIRRAELNRNQMTHFIARMDKMKKLVAMLHQNGQEKEQHDKVGTQYQNVEHKHGIEQLFSLQSEFIEVMSGILKTNKVVNQAASPIGSTCSESLHDESFDFEGMLKKLLGESCADEKVDANHSCIDIELELFLGKSTDWTGFGGEIGKGN</sequence>
<dbReference type="PANTHER" id="PTHR10015">
    <property type="entry name" value="HEAT SHOCK TRANSCRIPTION FACTOR"/>
    <property type="match status" value="1"/>
</dbReference>
<evidence type="ECO:0000313" key="13">
    <source>
        <dbReference type="Proteomes" id="UP000188354"/>
    </source>
</evidence>
<evidence type="ECO:0000256" key="2">
    <source>
        <dbReference type="ARBA" id="ARBA00011233"/>
    </source>
</evidence>
<keyword evidence="10" id="KW-0175">Coiled coil</keyword>
<name>A0A4P1QYK9_LUPAN</name>
<dbReference type="SMART" id="SM00415">
    <property type="entry name" value="HSF"/>
    <property type="match status" value="1"/>
</dbReference>
<evidence type="ECO:0000256" key="10">
    <source>
        <dbReference type="SAM" id="Coils"/>
    </source>
</evidence>
<proteinExistence type="inferred from homology"/>
<evidence type="ECO:0000256" key="6">
    <source>
        <dbReference type="ARBA" id="ARBA00023125"/>
    </source>
</evidence>
<dbReference type="STRING" id="3871.A0A4P1QYK9"/>
<dbReference type="AlphaFoldDB" id="A0A4P1QYK9"/>
<comment type="similarity">
    <text evidence="9">Belongs to the HSF family.</text>
</comment>
<comment type="subunit">
    <text evidence="2">Homotrimer.</text>
</comment>
<feature type="coiled-coil region" evidence="10">
    <location>
        <begin position="133"/>
        <end position="174"/>
    </location>
</feature>
<dbReference type="Pfam" id="PF00447">
    <property type="entry name" value="HSF_DNA-bind"/>
    <property type="match status" value="1"/>
</dbReference>
<dbReference type="InterPro" id="IPR036388">
    <property type="entry name" value="WH-like_DNA-bd_sf"/>
</dbReference>
<dbReference type="GO" id="GO:0000978">
    <property type="term" value="F:RNA polymerase II cis-regulatory region sequence-specific DNA binding"/>
    <property type="evidence" value="ECO:0007669"/>
    <property type="project" value="TreeGrafter"/>
</dbReference>
<evidence type="ECO:0000256" key="8">
    <source>
        <dbReference type="ARBA" id="ARBA00023242"/>
    </source>
</evidence>
<evidence type="ECO:0000256" key="5">
    <source>
        <dbReference type="ARBA" id="ARBA00023016"/>
    </source>
</evidence>
<dbReference type="GO" id="GO:0003700">
    <property type="term" value="F:DNA-binding transcription factor activity"/>
    <property type="evidence" value="ECO:0007669"/>
    <property type="project" value="InterPro"/>
</dbReference>
<gene>
    <name evidence="12" type="ORF">TanjilG_07136</name>
</gene>
<evidence type="ECO:0000313" key="12">
    <source>
        <dbReference type="EMBL" id="OIV97384.1"/>
    </source>
</evidence>
<accession>A0A4P1QYK9</accession>
<keyword evidence="8" id="KW-0539">Nucleus</keyword>
<keyword evidence="4" id="KW-0805">Transcription regulation</keyword>
<dbReference type="PROSITE" id="PS00434">
    <property type="entry name" value="HSF_DOMAIN"/>
    <property type="match status" value="1"/>
</dbReference>
<keyword evidence="6" id="KW-0238">DNA-binding</keyword>
<dbReference type="GO" id="GO:0034605">
    <property type="term" value="P:cellular response to heat"/>
    <property type="evidence" value="ECO:0007669"/>
    <property type="project" value="TreeGrafter"/>
</dbReference>
<evidence type="ECO:0000256" key="3">
    <source>
        <dbReference type="ARBA" id="ARBA00022553"/>
    </source>
</evidence>
<reference evidence="12 13" key="1">
    <citation type="journal article" date="2017" name="Plant Biotechnol. J.">
        <title>A comprehensive draft genome sequence for lupin (Lupinus angustifolius), an emerging health food: insights into plant-microbe interactions and legume evolution.</title>
        <authorList>
            <person name="Hane J.K."/>
            <person name="Ming Y."/>
            <person name="Kamphuis L.G."/>
            <person name="Nelson M.N."/>
            <person name="Garg G."/>
            <person name="Atkins C.A."/>
            <person name="Bayer P.E."/>
            <person name="Bravo A."/>
            <person name="Bringans S."/>
            <person name="Cannon S."/>
            <person name="Edwards D."/>
            <person name="Foley R."/>
            <person name="Gao L.L."/>
            <person name="Harrison M.J."/>
            <person name="Huang W."/>
            <person name="Hurgobin B."/>
            <person name="Li S."/>
            <person name="Liu C.W."/>
            <person name="McGrath A."/>
            <person name="Morahan G."/>
            <person name="Murray J."/>
            <person name="Weller J."/>
            <person name="Jian J."/>
            <person name="Singh K.B."/>
        </authorList>
    </citation>
    <scope>NUCLEOTIDE SEQUENCE [LARGE SCALE GENOMIC DNA]</scope>
    <source>
        <strain evidence="13">cv. Tanjil</strain>
        <tissue evidence="12">Whole plant</tissue>
    </source>
</reference>
<keyword evidence="3" id="KW-0597">Phosphoprotein</keyword>
<dbReference type="Gene3D" id="1.10.10.10">
    <property type="entry name" value="Winged helix-like DNA-binding domain superfamily/Winged helix DNA-binding domain"/>
    <property type="match status" value="1"/>
</dbReference>